<dbReference type="AlphaFoldDB" id="A0A9P6D0W9"/>
<evidence type="ECO:0000313" key="1">
    <source>
        <dbReference type="EMBL" id="KAF9479695.1"/>
    </source>
</evidence>
<protein>
    <submittedName>
        <fullName evidence="1">Uncharacterized protein</fullName>
    </submittedName>
</protein>
<comment type="caution">
    <text evidence="1">The sequence shown here is derived from an EMBL/GenBank/DDBJ whole genome shotgun (WGS) entry which is preliminary data.</text>
</comment>
<proteinExistence type="predicted"/>
<name>A0A9P6D0W9_9AGAR</name>
<reference evidence="1" key="1">
    <citation type="submission" date="2020-11" db="EMBL/GenBank/DDBJ databases">
        <authorList>
            <consortium name="DOE Joint Genome Institute"/>
            <person name="Ahrendt S."/>
            <person name="Riley R."/>
            <person name="Andreopoulos W."/>
            <person name="Labutti K."/>
            <person name="Pangilinan J."/>
            <person name="Ruiz-Duenas F.J."/>
            <person name="Barrasa J.M."/>
            <person name="Sanchez-Garcia M."/>
            <person name="Camarero S."/>
            <person name="Miyauchi S."/>
            <person name="Serrano A."/>
            <person name="Linde D."/>
            <person name="Babiker R."/>
            <person name="Drula E."/>
            <person name="Ayuso-Fernandez I."/>
            <person name="Pacheco R."/>
            <person name="Padilla G."/>
            <person name="Ferreira P."/>
            <person name="Barriuso J."/>
            <person name="Kellner H."/>
            <person name="Castanera R."/>
            <person name="Alfaro M."/>
            <person name="Ramirez L."/>
            <person name="Pisabarro A.G."/>
            <person name="Kuo A."/>
            <person name="Tritt A."/>
            <person name="Lipzen A."/>
            <person name="He G."/>
            <person name="Yan M."/>
            <person name="Ng V."/>
            <person name="Cullen D."/>
            <person name="Martin F."/>
            <person name="Rosso M.-N."/>
            <person name="Henrissat B."/>
            <person name="Hibbett D."/>
            <person name="Martinez A.T."/>
            <person name="Grigoriev I.V."/>
        </authorList>
    </citation>
    <scope>NUCLEOTIDE SEQUENCE</scope>
    <source>
        <strain evidence="1">CIRM-BRFM 674</strain>
    </source>
</reference>
<keyword evidence="2" id="KW-1185">Reference proteome</keyword>
<gene>
    <name evidence="1" type="ORF">BDN70DRAFT_669191</name>
</gene>
<evidence type="ECO:0000313" key="2">
    <source>
        <dbReference type="Proteomes" id="UP000807469"/>
    </source>
</evidence>
<organism evidence="1 2">
    <name type="scientific">Pholiota conissans</name>
    <dbReference type="NCBI Taxonomy" id="109636"/>
    <lineage>
        <taxon>Eukaryota</taxon>
        <taxon>Fungi</taxon>
        <taxon>Dikarya</taxon>
        <taxon>Basidiomycota</taxon>
        <taxon>Agaricomycotina</taxon>
        <taxon>Agaricomycetes</taxon>
        <taxon>Agaricomycetidae</taxon>
        <taxon>Agaricales</taxon>
        <taxon>Agaricineae</taxon>
        <taxon>Strophariaceae</taxon>
        <taxon>Pholiota</taxon>
    </lineage>
</organism>
<sequence length="131" mass="14488">MTPADDTDPLESCQFSADIASCLLLMETFPAGRRPRRALSPLLMVPYMALLLYSLICETSTPIPFQVRFGVASSVFVFPRRSLIPLCFHAERHTSRMSIPKEALGLALAIFLTPPSSTLPIPTSRILHLCQ</sequence>
<accession>A0A9P6D0W9</accession>
<dbReference type="EMBL" id="MU155207">
    <property type="protein sequence ID" value="KAF9479695.1"/>
    <property type="molecule type" value="Genomic_DNA"/>
</dbReference>
<dbReference type="Proteomes" id="UP000807469">
    <property type="component" value="Unassembled WGS sequence"/>
</dbReference>